<sequence length="81" mass="9047">MIERSTCFGFVTMSSVKEAEAAKLQIDGYVKQSLCIDCMRVLSDKQVELLNMLIGTLNSHTDKNKHTNKTSNGSLFKVFDS</sequence>
<accession>A0ABU6YIJ4</accession>
<dbReference type="Proteomes" id="UP001341840">
    <property type="component" value="Unassembled WGS sequence"/>
</dbReference>
<comment type="caution">
    <text evidence="1">The sequence shown here is derived from an EMBL/GenBank/DDBJ whole genome shotgun (WGS) entry which is preliminary data.</text>
</comment>
<keyword evidence="2" id="KW-1185">Reference proteome</keyword>
<proteinExistence type="predicted"/>
<name>A0ABU6YIJ4_9FABA</name>
<organism evidence="1 2">
    <name type="scientific">Stylosanthes scabra</name>
    <dbReference type="NCBI Taxonomy" id="79078"/>
    <lineage>
        <taxon>Eukaryota</taxon>
        <taxon>Viridiplantae</taxon>
        <taxon>Streptophyta</taxon>
        <taxon>Embryophyta</taxon>
        <taxon>Tracheophyta</taxon>
        <taxon>Spermatophyta</taxon>
        <taxon>Magnoliopsida</taxon>
        <taxon>eudicotyledons</taxon>
        <taxon>Gunneridae</taxon>
        <taxon>Pentapetalae</taxon>
        <taxon>rosids</taxon>
        <taxon>fabids</taxon>
        <taxon>Fabales</taxon>
        <taxon>Fabaceae</taxon>
        <taxon>Papilionoideae</taxon>
        <taxon>50 kb inversion clade</taxon>
        <taxon>dalbergioids sensu lato</taxon>
        <taxon>Dalbergieae</taxon>
        <taxon>Pterocarpus clade</taxon>
        <taxon>Stylosanthes</taxon>
    </lineage>
</organism>
<protein>
    <submittedName>
        <fullName evidence="1">Uncharacterized protein</fullName>
    </submittedName>
</protein>
<dbReference type="EMBL" id="JASCZI010241932">
    <property type="protein sequence ID" value="MED6208478.1"/>
    <property type="molecule type" value="Genomic_DNA"/>
</dbReference>
<evidence type="ECO:0000313" key="2">
    <source>
        <dbReference type="Proteomes" id="UP001341840"/>
    </source>
</evidence>
<dbReference type="InterPro" id="IPR035979">
    <property type="entry name" value="RBD_domain_sf"/>
</dbReference>
<dbReference type="SUPFAM" id="SSF54928">
    <property type="entry name" value="RNA-binding domain, RBD"/>
    <property type="match status" value="1"/>
</dbReference>
<evidence type="ECO:0000313" key="1">
    <source>
        <dbReference type="EMBL" id="MED6208478.1"/>
    </source>
</evidence>
<reference evidence="1 2" key="1">
    <citation type="journal article" date="2023" name="Plants (Basel)">
        <title>Bridging the Gap: Combining Genomics and Transcriptomics Approaches to Understand Stylosanthes scabra, an Orphan Legume from the Brazilian Caatinga.</title>
        <authorList>
            <person name="Ferreira-Neto J.R.C."/>
            <person name="da Silva M.D."/>
            <person name="Binneck E."/>
            <person name="de Melo N.F."/>
            <person name="da Silva R.H."/>
            <person name="de Melo A.L.T.M."/>
            <person name="Pandolfi V."/>
            <person name="Bustamante F.O."/>
            <person name="Brasileiro-Vidal A.C."/>
            <person name="Benko-Iseppon A.M."/>
        </authorList>
    </citation>
    <scope>NUCLEOTIDE SEQUENCE [LARGE SCALE GENOMIC DNA]</scope>
    <source>
        <tissue evidence="1">Leaves</tissue>
    </source>
</reference>
<gene>
    <name evidence="1" type="ORF">PIB30_045409</name>
</gene>